<dbReference type="GO" id="GO:0003723">
    <property type="term" value="F:RNA binding"/>
    <property type="evidence" value="ECO:0007669"/>
    <property type="project" value="UniProtKB-UniRule"/>
</dbReference>
<feature type="domain" description="K Homology" evidence="3">
    <location>
        <begin position="6"/>
        <end position="76"/>
    </location>
</feature>
<dbReference type="Pfam" id="PF00013">
    <property type="entry name" value="KH_1"/>
    <property type="match status" value="1"/>
</dbReference>
<proteinExistence type="predicted"/>
<dbReference type="SMART" id="SM00322">
    <property type="entry name" value="KH"/>
    <property type="match status" value="2"/>
</dbReference>
<feature type="domain" description="K Homology" evidence="3">
    <location>
        <begin position="86"/>
        <end position="160"/>
    </location>
</feature>
<evidence type="ECO:0000313" key="4">
    <source>
        <dbReference type="EMBL" id="CEM11136.1"/>
    </source>
</evidence>
<dbReference type="Gene3D" id="3.30.310.210">
    <property type="match status" value="1"/>
</dbReference>
<dbReference type="AlphaFoldDB" id="A0A0G4FD33"/>
<keyword evidence="1" id="KW-0677">Repeat</keyword>
<evidence type="ECO:0000259" key="3">
    <source>
        <dbReference type="SMART" id="SM00322"/>
    </source>
</evidence>
<accession>A0A0G4FD33</accession>
<dbReference type="CDD" id="cd00105">
    <property type="entry name" value="KH-I"/>
    <property type="match status" value="2"/>
</dbReference>
<dbReference type="EMBL" id="CDMY01000410">
    <property type="protein sequence ID" value="CEM11136.1"/>
    <property type="molecule type" value="Genomic_DNA"/>
</dbReference>
<dbReference type="InParanoid" id="A0A0G4FD33"/>
<gene>
    <name evidence="4" type="ORF">Vbra_9030</name>
</gene>
<dbReference type="STRING" id="1169540.A0A0G4FD33"/>
<dbReference type="VEuPathDB" id="CryptoDB:Vbra_9030"/>
<evidence type="ECO:0000313" key="5">
    <source>
        <dbReference type="Proteomes" id="UP000041254"/>
    </source>
</evidence>
<dbReference type="SUPFAM" id="SSF54791">
    <property type="entry name" value="Eukaryotic type KH-domain (KH-domain type I)"/>
    <property type="match status" value="1"/>
</dbReference>
<evidence type="ECO:0000256" key="2">
    <source>
        <dbReference type="PROSITE-ProRule" id="PRU00117"/>
    </source>
</evidence>
<name>A0A0G4FD33_VITBC</name>
<dbReference type="InterPro" id="IPR036612">
    <property type="entry name" value="KH_dom_type_1_sf"/>
</dbReference>
<dbReference type="PROSITE" id="PS50084">
    <property type="entry name" value="KH_TYPE_1"/>
    <property type="match status" value="1"/>
</dbReference>
<keyword evidence="2" id="KW-0694">RNA-binding</keyword>
<sequence length="433" mass="45525">MDSRSGSSSFRFLIPFADGHALAFAGGLIGRKGWHSKILAQYGCSVASTAQGVMVSIAGEARQIQKALDIIFPKLLEVSSYMHRSSRPVFVLLIPPPQVGRVLGKGGCVIRRICKMSDASIKITRGDDPHPTSSNQRCVQCRGSLQGIHSAFNGILEALTMTTAPATGGTAATTTSAVGGGGMVQGGLGGGGYGYSQQTRTHKVAGWGDSGYGGGFGYSQYGMSAGGGVGVCASDVHPIYSCDHTRSGQHAFANLKIPANIARVLEVAVQRFSYPYFTLSVYGATGDVFLARDLFHRWLNHMHTTPTPTPTPAPIAPPPPPIPPHRYTHTYTIGSGSSGTMMASQTLPPPTRNMTPMHKMPLVQHAAVGHGVGAGVGGGGTGSVVCRPPPPPPPGRGVYRYDPHSNRYALCYPHNTSTNTNTPHGQTCRPRIV</sequence>
<reference evidence="4 5" key="1">
    <citation type="submission" date="2014-11" db="EMBL/GenBank/DDBJ databases">
        <authorList>
            <person name="Zhu J."/>
            <person name="Qi W."/>
            <person name="Song R."/>
        </authorList>
    </citation>
    <scope>NUCLEOTIDE SEQUENCE [LARGE SCALE GENOMIC DNA]</scope>
</reference>
<keyword evidence="5" id="KW-1185">Reference proteome</keyword>
<dbReference type="Proteomes" id="UP000041254">
    <property type="component" value="Unassembled WGS sequence"/>
</dbReference>
<evidence type="ECO:0000256" key="1">
    <source>
        <dbReference type="ARBA" id="ARBA00022737"/>
    </source>
</evidence>
<dbReference type="InterPro" id="IPR004087">
    <property type="entry name" value="KH_dom"/>
</dbReference>
<dbReference type="OrthoDB" id="752362at2759"/>
<organism evidence="4 5">
    <name type="scientific">Vitrella brassicaformis (strain CCMP3155)</name>
    <dbReference type="NCBI Taxonomy" id="1169540"/>
    <lineage>
        <taxon>Eukaryota</taxon>
        <taxon>Sar</taxon>
        <taxon>Alveolata</taxon>
        <taxon>Colpodellida</taxon>
        <taxon>Vitrellaceae</taxon>
        <taxon>Vitrella</taxon>
    </lineage>
</organism>
<protein>
    <recommendedName>
        <fullName evidence="3">K Homology domain-containing protein</fullName>
    </recommendedName>
</protein>
<dbReference type="PANTHER" id="PTHR10288">
    <property type="entry name" value="KH DOMAIN CONTAINING RNA BINDING PROTEIN"/>
    <property type="match status" value="1"/>
</dbReference>
<dbReference type="InterPro" id="IPR004088">
    <property type="entry name" value="KH_dom_type_1"/>
</dbReference>